<protein>
    <submittedName>
        <fullName evidence="2">Type II restriction endonuclease EcoO109I</fullName>
    </submittedName>
</protein>
<dbReference type="EMBL" id="FOOK01000060">
    <property type="protein sequence ID" value="SFG61100.1"/>
    <property type="molecule type" value="Genomic_DNA"/>
</dbReference>
<dbReference type="InterPro" id="IPR011335">
    <property type="entry name" value="Restrct_endonuc-II-like"/>
</dbReference>
<dbReference type="RefSeq" id="WP_092041923.1">
    <property type="nucleotide sequence ID" value="NZ_FOOK01000060.1"/>
</dbReference>
<feature type="domain" description="Type II restriction endonuclease EcoO109IR" evidence="1">
    <location>
        <begin position="7"/>
        <end position="190"/>
    </location>
</feature>
<keyword evidence="2" id="KW-0540">Nuclease</keyword>
<dbReference type="OrthoDB" id="449755at2"/>
<accession>A0A1I2T8I0</accession>
<evidence type="ECO:0000313" key="2">
    <source>
        <dbReference type="EMBL" id="SFG61100.1"/>
    </source>
</evidence>
<evidence type="ECO:0000259" key="1">
    <source>
        <dbReference type="Pfam" id="PF14511"/>
    </source>
</evidence>
<keyword evidence="2" id="KW-0255">Endonuclease</keyword>
<keyword evidence="2" id="KW-0378">Hydrolase</keyword>
<name>A0A1I2T8I0_9BACL</name>
<organism evidence="2 3">
    <name type="scientific">Planifilum fulgidum</name>
    <dbReference type="NCBI Taxonomy" id="201973"/>
    <lineage>
        <taxon>Bacteria</taxon>
        <taxon>Bacillati</taxon>
        <taxon>Bacillota</taxon>
        <taxon>Bacilli</taxon>
        <taxon>Bacillales</taxon>
        <taxon>Thermoactinomycetaceae</taxon>
        <taxon>Planifilum</taxon>
    </lineage>
</organism>
<dbReference type="SUPFAM" id="SSF52980">
    <property type="entry name" value="Restriction endonuclease-like"/>
    <property type="match status" value="1"/>
</dbReference>
<gene>
    <name evidence="2" type="ORF">SAMN04488025_1602</name>
</gene>
<dbReference type="InterPro" id="IPR032793">
    <property type="entry name" value="RE_EcoO109IR"/>
</dbReference>
<sequence>MIDSQTLEKKIAELLDDFYKRRISRIQTLRLKDTLKRKNPYLFRAIGTQKASDIVEQILRAYISSSDEGIFGDAFFEPLAKFVSGGHVAPSEGVDIAIETETTYKAIAVKSGTSVFNAQSKKRQAEDFRSLANRLRKIQKHFDPIVGYAYGKKNQRKADAEFRELAGQAFWEELTGDPDFYLKIIRLMKDYPQKHLPEYQQAWDAAVNRFSREFIQEFCFEDGTIDWEKLTRFNSGYK</sequence>
<dbReference type="GO" id="GO:0004519">
    <property type="term" value="F:endonuclease activity"/>
    <property type="evidence" value="ECO:0007669"/>
    <property type="project" value="UniProtKB-KW"/>
</dbReference>
<dbReference type="CDD" id="cd22345">
    <property type="entry name" value="PDDEXK_nuclease"/>
    <property type="match status" value="1"/>
</dbReference>
<evidence type="ECO:0000313" key="3">
    <source>
        <dbReference type="Proteomes" id="UP000198661"/>
    </source>
</evidence>
<proteinExistence type="predicted"/>
<dbReference type="Pfam" id="PF14511">
    <property type="entry name" value="RE_EcoO109I"/>
    <property type="match status" value="1"/>
</dbReference>
<reference evidence="2 3" key="1">
    <citation type="submission" date="2016-10" db="EMBL/GenBank/DDBJ databases">
        <authorList>
            <person name="de Groot N.N."/>
        </authorList>
    </citation>
    <scope>NUCLEOTIDE SEQUENCE [LARGE SCALE GENOMIC DNA]</scope>
    <source>
        <strain evidence="2 3">DSM 44945</strain>
    </source>
</reference>
<keyword evidence="3" id="KW-1185">Reference proteome</keyword>
<dbReference type="AlphaFoldDB" id="A0A1I2T8I0"/>
<dbReference type="Proteomes" id="UP000198661">
    <property type="component" value="Unassembled WGS sequence"/>
</dbReference>